<evidence type="ECO:0000313" key="1">
    <source>
        <dbReference type="EMBL" id="MBA0759693.1"/>
    </source>
</evidence>
<evidence type="ECO:0000313" key="2">
    <source>
        <dbReference type="Proteomes" id="UP000593568"/>
    </source>
</evidence>
<accession>A0A7J9DG64</accession>
<dbReference type="AlphaFoldDB" id="A0A7J9DG64"/>
<keyword evidence="2" id="KW-1185">Reference proteome</keyword>
<reference evidence="1 2" key="1">
    <citation type="journal article" date="2019" name="Genome Biol. Evol.">
        <title>Insights into the evolution of the New World diploid cottons (Gossypium, subgenus Houzingenia) based on genome sequencing.</title>
        <authorList>
            <person name="Grover C.E."/>
            <person name="Arick M.A. 2nd"/>
            <person name="Thrash A."/>
            <person name="Conover J.L."/>
            <person name="Sanders W.S."/>
            <person name="Peterson D.G."/>
            <person name="Frelichowski J.E."/>
            <person name="Scheffler J.A."/>
            <person name="Scheffler B.E."/>
            <person name="Wendel J.F."/>
        </authorList>
    </citation>
    <scope>NUCLEOTIDE SEQUENCE [LARGE SCALE GENOMIC DNA]</scope>
    <source>
        <strain evidence="1">8</strain>
        <tissue evidence="1">Leaf</tissue>
    </source>
</reference>
<name>A0A7J9DG64_9ROSI</name>
<dbReference type="Proteomes" id="UP000593568">
    <property type="component" value="Unassembled WGS sequence"/>
</dbReference>
<organism evidence="1 2">
    <name type="scientific">Gossypium trilobum</name>
    <dbReference type="NCBI Taxonomy" id="34281"/>
    <lineage>
        <taxon>Eukaryota</taxon>
        <taxon>Viridiplantae</taxon>
        <taxon>Streptophyta</taxon>
        <taxon>Embryophyta</taxon>
        <taxon>Tracheophyta</taxon>
        <taxon>Spermatophyta</taxon>
        <taxon>Magnoliopsida</taxon>
        <taxon>eudicotyledons</taxon>
        <taxon>Gunneridae</taxon>
        <taxon>Pentapetalae</taxon>
        <taxon>rosids</taxon>
        <taxon>malvids</taxon>
        <taxon>Malvales</taxon>
        <taxon>Malvaceae</taxon>
        <taxon>Malvoideae</taxon>
        <taxon>Gossypium</taxon>
    </lineage>
</organism>
<dbReference type="EMBL" id="JABEZW010000002">
    <property type="protein sequence ID" value="MBA0759693.1"/>
    <property type="molecule type" value="Genomic_DNA"/>
</dbReference>
<comment type="caution">
    <text evidence="1">The sequence shown here is derived from an EMBL/GenBank/DDBJ whole genome shotgun (WGS) entry which is preliminary data.</text>
</comment>
<gene>
    <name evidence="1" type="ORF">Gotri_022538</name>
</gene>
<protein>
    <submittedName>
        <fullName evidence="1">Uncharacterized protein</fullName>
    </submittedName>
</protein>
<proteinExistence type="predicted"/>
<sequence>MFFLVRKVLLLIDRFFKMPLVGDVD</sequence>